<reference evidence="2" key="2">
    <citation type="submission" date="2020-09" db="EMBL/GenBank/DDBJ databases">
        <authorList>
            <person name="Sun Q."/>
            <person name="Zhou Y."/>
        </authorList>
    </citation>
    <scope>NUCLEOTIDE SEQUENCE</scope>
    <source>
        <strain evidence="2">CGMCC 1.15725</strain>
    </source>
</reference>
<keyword evidence="1" id="KW-1133">Transmembrane helix</keyword>
<proteinExistence type="predicted"/>
<evidence type="ECO:0008006" key="4">
    <source>
        <dbReference type="Google" id="ProtNLM"/>
    </source>
</evidence>
<keyword evidence="1" id="KW-0472">Membrane</keyword>
<feature type="transmembrane region" description="Helical" evidence="1">
    <location>
        <begin position="12"/>
        <end position="33"/>
    </location>
</feature>
<sequence length="454" mass="48752">MAPMRSEGQWAAVVVAAVAGMGTLVGIAVAVFYPRGADALPLYARQTGEPCATCHVAFPELTPVGRRFKLNGYTMGGGTSTLPPFAVMLQPAYTHTEAGQRGGAAPHFGPNNNLALQQASLFTGGRITDHAGAFVQATYDSTARRFGWDNTDIRYANTGTLFGEDLIWGATLNNNPTVQDVWNTTPAWRFPFISSSLAPKPAAATLVEGTQAQKVAGAGAYAFWNDLLYVELSGYRSLSKRTQTFFGVDTTGESPISGTAPYWRVAVEPGWGNNHLEVGTFGLSADVVPSRKIGFGTDHVSDIGLDLQYQYIGERDAVTLRGSWIHESQTLGASRPLGLASNGHDLLRSTNLSASYTYDRTWSVTGGYFAINGSADAQLYGTPTGSPNGDGWIAEIAYLPFSHGGPSFWPQLNGRIGIQYIINDKFNGGRTNFDGRGRNASDNNTLFLYAWIAF</sequence>
<gene>
    <name evidence="2" type="ORF">GCM10011611_34330</name>
</gene>
<evidence type="ECO:0000313" key="3">
    <source>
        <dbReference type="Proteomes" id="UP000646365"/>
    </source>
</evidence>
<name>A0A8J2YUU8_9PROT</name>
<evidence type="ECO:0000313" key="2">
    <source>
        <dbReference type="EMBL" id="GGF25408.1"/>
    </source>
</evidence>
<comment type="caution">
    <text evidence="2">The sequence shown here is derived from an EMBL/GenBank/DDBJ whole genome shotgun (WGS) entry which is preliminary data.</text>
</comment>
<dbReference type="EMBL" id="BMJQ01000008">
    <property type="protein sequence ID" value="GGF25408.1"/>
    <property type="molecule type" value="Genomic_DNA"/>
</dbReference>
<accession>A0A8J2YUU8</accession>
<keyword evidence="3" id="KW-1185">Reference proteome</keyword>
<dbReference type="AlphaFoldDB" id="A0A8J2YUU8"/>
<protein>
    <recommendedName>
        <fullName evidence="4">Cytochrome C</fullName>
    </recommendedName>
</protein>
<dbReference type="Proteomes" id="UP000646365">
    <property type="component" value="Unassembled WGS sequence"/>
</dbReference>
<evidence type="ECO:0000256" key="1">
    <source>
        <dbReference type="SAM" id="Phobius"/>
    </source>
</evidence>
<organism evidence="2 3">
    <name type="scientific">Aliidongia dinghuensis</name>
    <dbReference type="NCBI Taxonomy" id="1867774"/>
    <lineage>
        <taxon>Bacteria</taxon>
        <taxon>Pseudomonadati</taxon>
        <taxon>Pseudomonadota</taxon>
        <taxon>Alphaproteobacteria</taxon>
        <taxon>Rhodospirillales</taxon>
        <taxon>Dongiaceae</taxon>
        <taxon>Aliidongia</taxon>
    </lineage>
</organism>
<dbReference type="RefSeq" id="WP_229743775.1">
    <property type="nucleotide sequence ID" value="NZ_BMJQ01000008.1"/>
</dbReference>
<keyword evidence="1" id="KW-0812">Transmembrane</keyword>
<reference evidence="2" key="1">
    <citation type="journal article" date="2014" name="Int. J. Syst. Evol. Microbiol.">
        <title>Complete genome sequence of Corynebacterium casei LMG S-19264T (=DSM 44701T), isolated from a smear-ripened cheese.</title>
        <authorList>
            <consortium name="US DOE Joint Genome Institute (JGI-PGF)"/>
            <person name="Walter F."/>
            <person name="Albersmeier A."/>
            <person name="Kalinowski J."/>
            <person name="Ruckert C."/>
        </authorList>
    </citation>
    <scope>NUCLEOTIDE SEQUENCE</scope>
    <source>
        <strain evidence="2">CGMCC 1.15725</strain>
    </source>
</reference>